<gene>
    <name evidence="2" type="ORF">P7H27_09000</name>
</gene>
<sequence length="154" mass="17157">MNRKVNLLRAALVMIALLVAFITVIFTIQFFSEGKVPLFVSSLFVSFIVVVLLGFRVLFLLAKILSYIKKSEAFSMKTLKVVSSIKQTILAMSIVFLGILPFFYTVADQDDAPGFLVIGFALVSIPFTVFIFSQIVEELFKSATELKADNELTI</sequence>
<comment type="caution">
    <text evidence="2">The sequence shown here is derived from an EMBL/GenBank/DDBJ whole genome shotgun (WGS) entry which is preliminary data.</text>
</comment>
<organism evidence="2 3">
    <name type="scientific">Enterococcus xiangfangensis</name>
    <dbReference type="NCBI Taxonomy" id="1296537"/>
    <lineage>
        <taxon>Bacteria</taxon>
        <taxon>Bacillati</taxon>
        <taxon>Bacillota</taxon>
        <taxon>Bacilli</taxon>
        <taxon>Lactobacillales</taxon>
        <taxon>Enterococcaceae</taxon>
        <taxon>Enterococcus</taxon>
    </lineage>
</organism>
<feature type="transmembrane region" description="Helical" evidence="1">
    <location>
        <begin position="113"/>
        <end position="132"/>
    </location>
</feature>
<keyword evidence="1" id="KW-0472">Membrane</keyword>
<dbReference type="InterPro" id="IPR021354">
    <property type="entry name" value="DUF2975"/>
</dbReference>
<evidence type="ECO:0000313" key="3">
    <source>
        <dbReference type="Proteomes" id="UP001181046"/>
    </source>
</evidence>
<feature type="transmembrane region" description="Helical" evidence="1">
    <location>
        <begin position="89"/>
        <end position="107"/>
    </location>
</feature>
<dbReference type="Pfam" id="PF11188">
    <property type="entry name" value="DUF2975"/>
    <property type="match status" value="1"/>
</dbReference>
<keyword evidence="1" id="KW-1133">Transmembrane helix</keyword>
<feature type="transmembrane region" description="Helical" evidence="1">
    <location>
        <begin position="7"/>
        <end position="31"/>
    </location>
</feature>
<proteinExistence type="predicted"/>
<dbReference type="Proteomes" id="UP001181046">
    <property type="component" value="Unassembled WGS sequence"/>
</dbReference>
<dbReference type="RefSeq" id="WP_137619159.1">
    <property type="nucleotide sequence ID" value="NZ_BJDX01000007.1"/>
</dbReference>
<keyword evidence="1" id="KW-0812">Transmembrane</keyword>
<reference evidence="2" key="1">
    <citation type="submission" date="2023-03" db="EMBL/GenBank/DDBJ databases">
        <authorList>
            <person name="Shen W."/>
            <person name="Cai J."/>
        </authorList>
    </citation>
    <scope>NUCLEOTIDE SEQUENCE</scope>
    <source>
        <strain evidence="2">P66-3</strain>
    </source>
</reference>
<protein>
    <submittedName>
        <fullName evidence="2">DUF2975 domain-containing protein</fullName>
    </submittedName>
</protein>
<accession>A0ABU3FB58</accession>
<dbReference type="EMBL" id="JARQAJ010000005">
    <property type="protein sequence ID" value="MDT2759901.1"/>
    <property type="molecule type" value="Genomic_DNA"/>
</dbReference>
<name>A0ABU3FB58_9ENTE</name>
<evidence type="ECO:0000313" key="2">
    <source>
        <dbReference type="EMBL" id="MDT2759901.1"/>
    </source>
</evidence>
<evidence type="ECO:0000256" key="1">
    <source>
        <dbReference type="SAM" id="Phobius"/>
    </source>
</evidence>
<keyword evidence="3" id="KW-1185">Reference proteome</keyword>
<feature type="transmembrane region" description="Helical" evidence="1">
    <location>
        <begin position="43"/>
        <end position="68"/>
    </location>
</feature>